<evidence type="ECO:0000259" key="2">
    <source>
        <dbReference type="PROSITE" id="PS50891"/>
    </source>
</evidence>
<dbReference type="PROSITE" id="PS50891">
    <property type="entry name" value="LOB"/>
    <property type="match status" value="1"/>
</dbReference>
<reference evidence="3" key="1">
    <citation type="submission" date="2023-04" db="EMBL/GenBank/DDBJ databases">
        <authorList>
            <person name="Vijverberg K."/>
            <person name="Xiong W."/>
            <person name="Schranz E."/>
        </authorList>
    </citation>
    <scope>NUCLEOTIDE SEQUENCE</scope>
</reference>
<organism evidence="3 4">
    <name type="scientific">Lactuca saligna</name>
    <name type="common">Willowleaf lettuce</name>
    <dbReference type="NCBI Taxonomy" id="75948"/>
    <lineage>
        <taxon>Eukaryota</taxon>
        <taxon>Viridiplantae</taxon>
        <taxon>Streptophyta</taxon>
        <taxon>Embryophyta</taxon>
        <taxon>Tracheophyta</taxon>
        <taxon>Spermatophyta</taxon>
        <taxon>Magnoliopsida</taxon>
        <taxon>eudicotyledons</taxon>
        <taxon>Gunneridae</taxon>
        <taxon>Pentapetalae</taxon>
        <taxon>asterids</taxon>
        <taxon>campanulids</taxon>
        <taxon>Asterales</taxon>
        <taxon>Asteraceae</taxon>
        <taxon>Cichorioideae</taxon>
        <taxon>Cichorieae</taxon>
        <taxon>Lactucinae</taxon>
        <taxon>Lactuca</taxon>
    </lineage>
</organism>
<keyword evidence="4" id="KW-1185">Reference proteome</keyword>
<dbReference type="PANTHER" id="PTHR31301:SF21">
    <property type="entry name" value="LOB DOMAIN-CONTAINING PROTEIN 27-RELATED"/>
    <property type="match status" value="1"/>
</dbReference>
<feature type="domain" description="LOB" evidence="2">
    <location>
        <begin position="9"/>
        <end position="110"/>
    </location>
</feature>
<protein>
    <recommendedName>
        <fullName evidence="2">LOB domain-containing protein</fullName>
    </recommendedName>
</protein>
<dbReference type="Proteomes" id="UP001177003">
    <property type="component" value="Chromosome 5"/>
</dbReference>
<sequence length="182" mass="20810">MTLKGATTQACAACKYQRKRCTPDCTLAPHFRPEHPLVFKNAHKLFGVKNILKILEQIEPHHKTQAMRSIIYEANMRDQFPVYGCLTAIHELQYQIRQAEEELHDVLTLLAFCKQCHQKQHATNLSNVVSHDSLQLGMTVVQPDNAPLTCCRQTAATLAHEIIHDHEEMFPVFDNIENCSHK</sequence>
<evidence type="ECO:0000313" key="4">
    <source>
        <dbReference type="Proteomes" id="UP001177003"/>
    </source>
</evidence>
<gene>
    <name evidence="3" type="ORF">LSALG_LOCUS24779</name>
</gene>
<dbReference type="PANTHER" id="PTHR31301">
    <property type="entry name" value="LOB DOMAIN-CONTAINING PROTEIN 4-RELATED"/>
    <property type="match status" value="1"/>
</dbReference>
<accession>A0AA35Z3M5</accession>
<evidence type="ECO:0000256" key="1">
    <source>
        <dbReference type="ARBA" id="ARBA00005474"/>
    </source>
</evidence>
<evidence type="ECO:0000313" key="3">
    <source>
        <dbReference type="EMBL" id="CAI9285305.1"/>
    </source>
</evidence>
<name>A0AA35Z3M5_LACSI</name>
<dbReference type="InterPro" id="IPR004883">
    <property type="entry name" value="LOB"/>
</dbReference>
<comment type="similarity">
    <text evidence="1">Belongs to the LOB domain-containing protein family.</text>
</comment>
<proteinExistence type="inferred from homology"/>
<dbReference type="EMBL" id="OX465081">
    <property type="protein sequence ID" value="CAI9285305.1"/>
    <property type="molecule type" value="Genomic_DNA"/>
</dbReference>
<dbReference type="Pfam" id="PF03195">
    <property type="entry name" value="LOB"/>
    <property type="match status" value="1"/>
</dbReference>
<dbReference type="AlphaFoldDB" id="A0AA35Z3M5"/>